<dbReference type="CDD" id="cd10233">
    <property type="entry name" value="ASKHA_NBD_HSP70_HSPA1"/>
    <property type="match status" value="1"/>
</dbReference>
<dbReference type="Gene3D" id="3.90.640.10">
    <property type="entry name" value="Actin, Chain A, domain 4"/>
    <property type="match status" value="1"/>
</dbReference>
<organism evidence="6 7">
    <name type="scientific">Acropora cervicornis</name>
    <name type="common">Staghorn coral</name>
    <dbReference type="NCBI Taxonomy" id="6130"/>
    <lineage>
        <taxon>Eukaryota</taxon>
        <taxon>Metazoa</taxon>
        <taxon>Cnidaria</taxon>
        <taxon>Anthozoa</taxon>
        <taxon>Hexacorallia</taxon>
        <taxon>Scleractinia</taxon>
        <taxon>Astrocoeniina</taxon>
        <taxon>Acroporidae</taxon>
        <taxon>Acropora</taxon>
    </lineage>
</organism>
<dbReference type="Gene3D" id="3.30.420.40">
    <property type="match status" value="2"/>
</dbReference>
<feature type="compositionally biased region" description="Gly residues" evidence="5">
    <location>
        <begin position="594"/>
        <end position="605"/>
    </location>
</feature>
<keyword evidence="2 4" id="KW-0547">Nucleotide-binding</keyword>
<dbReference type="Pfam" id="PF00012">
    <property type="entry name" value="HSP70"/>
    <property type="match status" value="1"/>
</dbReference>
<dbReference type="NCBIfam" id="NF001413">
    <property type="entry name" value="PRK00290.1"/>
    <property type="match status" value="1"/>
</dbReference>
<evidence type="ECO:0000256" key="4">
    <source>
        <dbReference type="RuleBase" id="RU003322"/>
    </source>
</evidence>
<evidence type="ECO:0000256" key="1">
    <source>
        <dbReference type="ARBA" id="ARBA00007381"/>
    </source>
</evidence>
<sequence>MPAPAVGIDLGTTYSCVGVFQHGKVEIIANDQGNRTTPSNVAFNDTERLIGDSAKNQVARNPSNTVFDAKRLIGRKFDEDSVQSDMKHWPFKVESEGGRPKVRVNHKGQTKTFSAEEISSMVLTKMKETAEAYLGKKVTDPVVTVSAHFNDSQRQATKDAGIIAGLNVLRIINEPTAAAIAYGLYKKKGGENNVLIFDLGGGTFDVSVLTIDGGIFEVKATKGVTHLGGEDFDNRMVDYFKKEFKRKYKKDISDNKRAMRRLRTACERAKRTLSASAQASIKIDSLYEGIDFYEPISRAKFEEINADLFRGTIEPVREAIRDSKLQKTDIHEVVLVGGSTRIPKIQQLLKEFFGGTKELNKSINPDEAVAYGAAVQAAILKGDKSEAVADFLLLDVAPLSLGIETAGGVMTSLIQRNTTIPTKKSQVFTIYSDDQPAVLIQVFEGERSMTRDNHLLGKFELTGIPPAPRGVPQIEVTFDIDANGILNVSATDKSTGKESKIVITNDKDRLSKEDIEKMIKDAEKYKAEDDQQRDKVQAKNSLESYAYNIIDKCKEVIEWLEKTDAADKEEYEAKKKELEKLFNPIIAKPYQSAGGAGGMPGGMSGGRDFTGAHAGGP</sequence>
<feature type="region of interest" description="Disordered" evidence="5">
    <location>
        <begin position="592"/>
        <end position="617"/>
    </location>
</feature>
<dbReference type="SUPFAM" id="SSF100920">
    <property type="entry name" value="Heat shock protein 70kD (HSP70), peptide-binding domain"/>
    <property type="match status" value="1"/>
</dbReference>
<dbReference type="Gene3D" id="2.60.34.10">
    <property type="entry name" value="Substrate Binding Domain Of DNAk, Chain A, domain 1"/>
    <property type="match status" value="1"/>
</dbReference>
<dbReference type="InterPro" id="IPR043129">
    <property type="entry name" value="ATPase_NBD"/>
</dbReference>
<dbReference type="InterPro" id="IPR029047">
    <property type="entry name" value="HSP70_peptide-bd_sf"/>
</dbReference>
<comment type="similarity">
    <text evidence="1 4">Belongs to the heat shock protein 70 family.</text>
</comment>
<dbReference type="SUPFAM" id="SSF100934">
    <property type="entry name" value="Heat shock protein 70kD (HSP70), C-terminal subdomain"/>
    <property type="match status" value="1"/>
</dbReference>
<keyword evidence="6" id="KW-0346">Stress response</keyword>
<accession>A0AAD9QKR5</accession>
<reference evidence="6" key="2">
    <citation type="journal article" date="2023" name="Science">
        <title>Genomic signatures of disease resistance in endangered staghorn corals.</title>
        <authorList>
            <person name="Vollmer S.V."/>
            <person name="Selwyn J.D."/>
            <person name="Despard B.A."/>
            <person name="Roesel C.L."/>
        </authorList>
    </citation>
    <scope>NUCLEOTIDE SEQUENCE</scope>
    <source>
        <strain evidence="6">K2</strain>
    </source>
</reference>
<dbReference type="GO" id="GO:0005524">
    <property type="term" value="F:ATP binding"/>
    <property type="evidence" value="ECO:0007669"/>
    <property type="project" value="UniProtKB-KW"/>
</dbReference>
<dbReference type="PANTHER" id="PTHR19375">
    <property type="entry name" value="HEAT SHOCK PROTEIN 70KDA"/>
    <property type="match status" value="1"/>
</dbReference>
<evidence type="ECO:0000313" key="7">
    <source>
        <dbReference type="Proteomes" id="UP001249851"/>
    </source>
</evidence>
<dbReference type="PRINTS" id="PR00301">
    <property type="entry name" value="HEATSHOCK70"/>
</dbReference>
<proteinExistence type="inferred from homology"/>
<gene>
    <name evidence="6" type="ORF">P5673_014009</name>
</gene>
<dbReference type="Gene3D" id="3.30.30.30">
    <property type="match status" value="1"/>
</dbReference>
<dbReference type="GO" id="GO:0140662">
    <property type="term" value="F:ATP-dependent protein folding chaperone"/>
    <property type="evidence" value="ECO:0007669"/>
    <property type="project" value="InterPro"/>
</dbReference>
<evidence type="ECO:0000256" key="5">
    <source>
        <dbReference type="SAM" id="MobiDB-lite"/>
    </source>
</evidence>
<dbReference type="Gene3D" id="1.20.1270.10">
    <property type="match status" value="1"/>
</dbReference>
<dbReference type="InterPro" id="IPR029048">
    <property type="entry name" value="HSP70_C_sf"/>
</dbReference>
<evidence type="ECO:0000256" key="3">
    <source>
        <dbReference type="ARBA" id="ARBA00022840"/>
    </source>
</evidence>
<protein>
    <submittedName>
        <fullName evidence="6">Heat shock cognate 71 kDa protein</fullName>
    </submittedName>
</protein>
<dbReference type="FunFam" id="2.60.34.10:FF:000002">
    <property type="entry name" value="Heat shock 70 kDa"/>
    <property type="match status" value="1"/>
</dbReference>
<evidence type="ECO:0000256" key="2">
    <source>
        <dbReference type="ARBA" id="ARBA00022741"/>
    </source>
</evidence>
<dbReference type="EMBL" id="JARQWQ010000027">
    <property type="protein sequence ID" value="KAK2563004.1"/>
    <property type="molecule type" value="Genomic_DNA"/>
</dbReference>
<dbReference type="InterPro" id="IPR013126">
    <property type="entry name" value="Hsp_70_fam"/>
</dbReference>
<dbReference type="AlphaFoldDB" id="A0AAD9QKR5"/>
<dbReference type="FunFam" id="3.90.640.10:FF:000002">
    <property type="entry name" value="Heat shock 70 kDa"/>
    <property type="match status" value="1"/>
</dbReference>
<dbReference type="InterPro" id="IPR018181">
    <property type="entry name" value="Heat_shock_70_CS"/>
</dbReference>
<keyword evidence="3 4" id="KW-0067">ATP-binding</keyword>
<dbReference type="PROSITE" id="PS00329">
    <property type="entry name" value="HSP70_2"/>
    <property type="match status" value="1"/>
</dbReference>
<dbReference type="SUPFAM" id="SSF53067">
    <property type="entry name" value="Actin-like ATPase domain"/>
    <property type="match status" value="2"/>
</dbReference>
<evidence type="ECO:0000313" key="6">
    <source>
        <dbReference type="EMBL" id="KAK2563004.1"/>
    </source>
</evidence>
<dbReference type="FunFam" id="3.30.420.40:FF:000026">
    <property type="entry name" value="Heat shock protein 70"/>
    <property type="match status" value="1"/>
</dbReference>
<comment type="caution">
    <text evidence="6">The sequence shown here is derived from an EMBL/GenBank/DDBJ whole genome shotgun (WGS) entry which is preliminary data.</text>
</comment>
<dbReference type="FunFam" id="3.30.30.30:FF:000001">
    <property type="entry name" value="heat shock 70 kDa protein-like"/>
    <property type="match status" value="1"/>
</dbReference>
<keyword evidence="7" id="KW-1185">Reference proteome</keyword>
<dbReference type="PROSITE" id="PS01036">
    <property type="entry name" value="HSP70_3"/>
    <property type="match status" value="1"/>
</dbReference>
<name>A0AAD9QKR5_ACRCE</name>
<dbReference type="Proteomes" id="UP001249851">
    <property type="component" value="Unassembled WGS sequence"/>
</dbReference>
<reference evidence="6" key="1">
    <citation type="journal article" date="2023" name="G3 (Bethesda)">
        <title>Whole genome assembly and annotation of the endangered Caribbean coral Acropora cervicornis.</title>
        <authorList>
            <person name="Selwyn J.D."/>
            <person name="Vollmer S.V."/>
        </authorList>
    </citation>
    <scope>NUCLEOTIDE SEQUENCE</scope>
    <source>
        <strain evidence="6">K2</strain>
    </source>
</reference>
<dbReference type="PROSITE" id="PS00297">
    <property type="entry name" value="HSP70_1"/>
    <property type="match status" value="1"/>
</dbReference>